<comment type="caution">
    <text evidence="1">The sequence shown here is derived from an EMBL/GenBank/DDBJ whole genome shotgun (WGS) entry which is preliminary data.</text>
</comment>
<sequence length="81" mass="10014">MKNKSRIRTRAYYRHHRKRVIQRKSKIARQFGWHVKFAGKFAMGKIHCSCFYCRRKTRELGLPKSDFVRLERMDDFYDLEE</sequence>
<organism evidence="1 2">
    <name type="scientific">Gordoniibacillus kamchatkensis</name>
    <dbReference type="NCBI Taxonomy" id="1590651"/>
    <lineage>
        <taxon>Bacteria</taxon>
        <taxon>Bacillati</taxon>
        <taxon>Bacillota</taxon>
        <taxon>Bacilli</taxon>
        <taxon>Bacillales</taxon>
        <taxon>Paenibacillaceae</taxon>
        <taxon>Gordoniibacillus</taxon>
    </lineage>
</organism>
<evidence type="ECO:0000313" key="1">
    <source>
        <dbReference type="EMBL" id="KIL40250.1"/>
    </source>
</evidence>
<dbReference type="Proteomes" id="UP000031967">
    <property type="component" value="Unassembled WGS sequence"/>
</dbReference>
<dbReference type="EMBL" id="JXAK01000024">
    <property type="protein sequence ID" value="KIL40250.1"/>
    <property type="molecule type" value="Genomic_DNA"/>
</dbReference>
<evidence type="ECO:0000313" key="2">
    <source>
        <dbReference type="Proteomes" id="UP000031967"/>
    </source>
</evidence>
<keyword evidence="2" id="KW-1185">Reference proteome</keyword>
<proteinExistence type="predicted"/>
<reference evidence="1 2" key="1">
    <citation type="submission" date="2014-12" db="EMBL/GenBank/DDBJ databases">
        <title>Draft genome sequence of Paenibacillus kamchatkensis strain B-2647.</title>
        <authorList>
            <person name="Karlyshev A.V."/>
            <person name="Kudryashova E.B."/>
        </authorList>
    </citation>
    <scope>NUCLEOTIDE SEQUENCE [LARGE SCALE GENOMIC DNA]</scope>
    <source>
        <strain evidence="1 2">VKM B-2647</strain>
    </source>
</reference>
<protein>
    <submittedName>
        <fullName evidence="1">Uncharacterized protein</fullName>
    </submittedName>
</protein>
<name>A0ABR5AH32_9BACL</name>
<accession>A0ABR5AH32</accession>
<gene>
    <name evidence="1" type="ORF">SD70_14960</name>
</gene>